<dbReference type="Proteomes" id="UP001597414">
    <property type="component" value="Unassembled WGS sequence"/>
</dbReference>
<comment type="caution">
    <text evidence="2">The sequence shown here is derived from an EMBL/GenBank/DDBJ whole genome shotgun (WGS) entry which is preliminary data.</text>
</comment>
<protein>
    <submittedName>
        <fullName evidence="2">DUF4332 domain-containing protein</fullName>
    </submittedName>
</protein>
<dbReference type="InterPro" id="IPR025567">
    <property type="entry name" value="DUF4332"/>
</dbReference>
<dbReference type="EMBL" id="JBHUIV010000010">
    <property type="protein sequence ID" value="MFD2201099.1"/>
    <property type="molecule type" value="Genomic_DNA"/>
</dbReference>
<dbReference type="RefSeq" id="WP_380800999.1">
    <property type="nucleotide sequence ID" value="NZ_JBHUIV010000010.1"/>
</dbReference>
<dbReference type="Pfam" id="PF14229">
    <property type="entry name" value="DUF4332"/>
    <property type="match status" value="1"/>
</dbReference>
<sequence length="135" mass="14755">MPKAITMIEGIGPAYKAKLEAAGINSVEALLEKGGAKKGRTDISAATGISEKRILKWVNMADLFRINGIASQFAELLKATGVDTVKELKMRNPANLHKMLVETNEQKKLTRAVPALSQIEDFINQAKLMEPKVTH</sequence>
<dbReference type="Gene3D" id="1.10.150.20">
    <property type="entry name" value="5' to 3' exonuclease, C-terminal subdomain"/>
    <property type="match status" value="1"/>
</dbReference>
<name>A0ABW5B6H6_9BACT</name>
<organism evidence="2 3">
    <name type="scientific">Shivajiella indica</name>
    <dbReference type="NCBI Taxonomy" id="872115"/>
    <lineage>
        <taxon>Bacteria</taxon>
        <taxon>Pseudomonadati</taxon>
        <taxon>Bacteroidota</taxon>
        <taxon>Cytophagia</taxon>
        <taxon>Cytophagales</taxon>
        <taxon>Cyclobacteriaceae</taxon>
        <taxon>Shivajiella</taxon>
    </lineage>
</organism>
<accession>A0ABW5B6H6</accession>
<evidence type="ECO:0000313" key="2">
    <source>
        <dbReference type="EMBL" id="MFD2201099.1"/>
    </source>
</evidence>
<feature type="domain" description="DUF4332" evidence="1">
    <location>
        <begin position="9"/>
        <end position="127"/>
    </location>
</feature>
<proteinExistence type="predicted"/>
<gene>
    <name evidence="2" type="ORF">ACFSKV_05950</name>
</gene>
<evidence type="ECO:0000259" key="1">
    <source>
        <dbReference type="Pfam" id="PF14229"/>
    </source>
</evidence>
<keyword evidence="3" id="KW-1185">Reference proteome</keyword>
<evidence type="ECO:0000313" key="3">
    <source>
        <dbReference type="Proteomes" id="UP001597414"/>
    </source>
</evidence>
<reference evidence="3" key="1">
    <citation type="journal article" date="2019" name="Int. J. Syst. Evol. Microbiol.">
        <title>The Global Catalogue of Microorganisms (GCM) 10K type strain sequencing project: providing services to taxonomists for standard genome sequencing and annotation.</title>
        <authorList>
            <consortium name="The Broad Institute Genomics Platform"/>
            <consortium name="The Broad Institute Genome Sequencing Center for Infectious Disease"/>
            <person name="Wu L."/>
            <person name="Ma J."/>
        </authorList>
    </citation>
    <scope>NUCLEOTIDE SEQUENCE [LARGE SCALE GENOMIC DNA]</scope>
    <source>
        <strain evidence="3">KCTC 19812</strain>
    </source>
</reference>